<dbReference type="GO" id="GO:0005886">
    <property type="term" value="C:plasma membrane"/>
    <property type="evidence" value="ECO:0007669"/>
    <property type="project" value="UniProtKB-SubCell"/>
</dbReference>
<accession>A0A7H0LR95</accession>
<dbReference type="Proteomes" id="UP000516148">
    <property type="component" value="Chromosome"/>
</dbReference>
<evidence type="ECO:0000256" key="4">
    <source>
        <dbReference type="ARBA" id="ARBA00022679"/>
    </source>
</evidence>
<dbReference type="EMBL" id="CP061038">
    <property type="protein sequence ID" value="QNQ12198.1"/>
    <property type="molecule type" value="Genomic_DNA"/>
</dbReference>
<evidence type="ECO:0000256" key="5">
    <source>
        <dbReference type="ARBA" id="ARBA00022692"/>
    </source>
</evidence>
<dbReference type="InterPro" id="IPR050297">
    <property type="entry name" value="LipidA_mod_glycosyltrf_83"/>
</dbReference>
<keyword evidence="2" id="KW-1003">Cell membrane</keyword>
<evidence type="ECO:0000256" key="6">
    <source>
        <dbReference type="ARBA" id="ARBA00022989"/>
    </source>
</evidence>
<keyword evidence="10" id="KW-1185">Reference proteome</keyword>
<dbReference type="KEGG" id="spap:H3Z74_22920"/>
<feature type="transmembrane region" description="Helical" evidence="8">
    <location>
        <begin position="378"/>
        <end position="395"/>
    </location>
</feature>
<reference evidence="9 10" key="1">
    <citation type="submission" date="2020-09" db="EMBL/GenBank/DDBJ databases">
        <title>Sphingomonas sp., a new species isolated from pork steak.</title>
        <authorList>
            <person name="Heidler von Heilborn D."/>
        </authorList>
    </citation>
    <scope>NUCLEOTIDE SEQUENCE [LARGE SCALE GENOMIC DNA]</scope>
    <source>
        <strain evidence="10">S8-3T</strain>
    </source>
</reference>
<name>A0A7H0LR95_9SPHN</name>
<evidence type="ECO:0000313" key="9">
    <source>
        <dbReference type="EMBL" id="QNQ12198.1"/>
    </source>
</evidence>
<feature type="transmembrane region" description="Helical" evidence="8">
    <location>
        <begin position="318"/>
        <end position="338"/>
    </location>
</feature>
<keyword evidence="5 8" id="KW-0812">Transmembrane</keyword>
<organism evidence="9 10">
    <name type="scientific">Sphingomonas alpina</name>
    <dbReference type="NCBI Taxonomy" id="653931"/>
    <lineage>
        <taxon>Bacteria</taxon>
        <taxon>Pseudomonadati</taxon>
        <taxon>Pseudomonadota</taxon>
        <taxon>Alphaproteobacteria</taxon>
        <taxon>Sphingomonadales</taxon>
        <taxon>Sphingomonadaceae</taxon>
        <taxon>Sphingomonas</taxon>
    </lineage>
</organism>
<evidence type="ECO:0000256" key="7">
    <source>
        <dbReference type="ARBA" id="ARBA00023136"/>
    </source>
</evidence>
<evidence type="ECO:0000256" key="2">
    <source>
        <dbReference type="ARBA" id="ARBA00022475"/>
    </source>
</evidence>
<dbReference type="PANTHER" id="PTHR33908:SF11">
    <property type="entry name" value="MEMBRANE PROTEIN"/>
    <property type="match status" value="1"/>
</dbReference>
<feature type="transmembrane region" description="Helical" evidence="8">
    <location>
        <begin position="345"/>
        <end position="366"/>
    </location>
</feature>
<protein>
    <recommendedName>
        <fullName evidence="11">Glycosyltransferase RgtA/B/C/D-like domain-containing protein</fullName>
    </recommendedName>
</protein>
<keyword evidence="4" id="KW-0808">Transferase</keyword>
<evidence type="ECO:0000256" key="1">
    <source>
        <dbReference type="ARBA" id="ARBA00004651"/>
    </source>
</evidence>
<dbReference type="AlphaFoldDB" id="A0A7H0LR95"/>
<dbReference type="PROSITE" id="PS51257">
    <property type="entry name" value="PROKAR_LIPOPROTEIN"/>
    <property type="match status" value="1"/>
</dbReference>
<keyword evidence="6 8" id="KW-1133">Transmembrane helix</keyword>
<feature type="transmembrane region" description="Helical" evidence="8">
    <location>
        <begin position="251"/>
        <end position="271"/>
    </location>
</feature>
<evidence type="ECO:0008006" key="11">
    <source>
        <dbReference type="Google" id="ProtNLM"/>
    </source>
</evidence>
<evidence type="ECO:0000313" key="10">
    <source>
        <dbReference type="Proteomes" id="UP000516148"/>
    </source>
</evidence>
<feature type="transmembrane region" description="Helical" evidence="8">
    <location>
        <begin position="402"/>
        <end position="420"/>
    </location>
</feature>
<evidence type="ECO:0000256" key="3">
    <source>
        <dbReference type="ARBA" id="ARBA00022676"/>
    </source>
</evidence>
<feature type="transmembrane region" description="Helical" evidence="8">
    <location>
        <begin position="459"/>
        <end position="479"/>
    </location>
</feature>
<dbReference type="GO" id="GO:0016763">
    <property type="term" value="F:pentosyltransferase activity"/>
    <property type="evidence" value="ECO:0007669"/>
    <property type="project" value="TreeGrafter"/>
</dbReference>
<feature type="transmembrane region" description="Helical" evidence="8">
    <location>
        <begin position="215"/>
        <end position="239"/>
    </location>
</feature>
<sequence length="494" mass="53940">MHDRHTGGRGPVRGPHAVAVGLFLLVWLSCMWFGSSEYNPNNTTRLFAAISLVDQGDATIDEFEALTIDKAQFGGHYYMDKTPGMTLMALPAVWAADRLSGNDTRKPPTEFNDPRYEPFMKLRLRLAVATTAAVLIAFASVLLFDLATGITGSPRAGLVVALGYAMATPAWGWSTTMFGHAPVGALLLIATWAVWRGTSGTRELGRWRYPLMFGAALGWAIVIELPAILPGFAIGLWAIWRTRAVPWRRRLMLAVIAAAAGIAALVPMLVYNEIAFGLPFKVGYQGVVGFEGMQQGLFGLTYPHIEVLAQIIAGPDRGLVWVAPILVLAPFGLARLIRAPETRDLGWLAAAIAVIVLLYNSSYYYWDGGYSTGPRHSVPALGFLALGLAPLWQAWGQTGRRWIAGLLGLSMVINLAIAAAEVTAPHGFHFPVYDPVMTRFFAGEIRTVPSDWWHWKTGFGLAFYLALALPMLWFLFRAVSLSSAPPRDSLARIT</sequence>
<keyword evidence="7 8" id="KW-0472">Membrane</keyword>
<dbReference type="PANTHER" id="PTHR33908">
    <property type="entry name" value="MANNOSYLTRANSFERASE YKCB-RELATED"/>
    <property type="match status" value="1"/>
</dbReference>
<proteinExistence type="predicted"/>
<keyword evidence="3" id="KW-0328">Glycosyltransferase</keyword>
<evidence type="ECO:0000256" key="8">
    <source>
        <dbReference type="SAM" id="Phobius"/>
    </source>
</evidence>
<feature type="transmembrane region" description="Helical" evidence="8">
    <location>
        <begin position="16"/>
        <end position="35"/>
    </location>
</feature>
<comment type="subcellular location">
    <subcellularLocation>
        <location evidence="1">Cell membrane</location>
        <topology evidence="1">Multi-pass membrane protein</topology>
    </subcellularLocation>
</comment>
<feature type="transmembrane region" description="Helical" evidence="8">
    <location>
        <begin position="156"/>
        <end position="173"/>
    </location>
</feature>
<gene>
    <name evidence="9" type="ORF">H3Z74_22920</name>
</gene>
<feature type="transmembrane region" description="Helical" evidence="8">
    <location>
        <begin position="124"/>
        <end position="144"/>
    </location>
</feature>
<dbReference type="GO" id="GO:0009103">
    <property type="term" value="P:lipopolysaccharide biosynthetic process"/>
    <property type="evidence" value="ECO:0007669"/>
    <property type="project" value="UniProtKB-ARBA"/>
</dbReference>